<evidence type="ECO:0000313" key="3">
    <source>
        <dbReference type="Proteomes" id="UP000886845"/>
    </source>
</evidence>
<name>A0A9D1T340_9BACT</name>
<dbReference type="Gene3D" id="3.40.50.300">
    <property type="entry name" value="P-loop containing nucleotide triphosphate hydrolases"/>
    <property type="match status" value="1"/>
</dbReference>
<keyword evidence="2" id="KW-0067">ATP-binding</keyword>
<gene>
    <name evidence="2" type="ORF">IAC79_04290</name>
</gene>
<evidence type="ECO:0000259" key="1">
    <source>
        <dbReference type="SMART" id="SM00382"/>
    </source>
</evidence>
<reference evidence="2" key="1">
    <citation type="submission" date="2020-10" db="EMBL/GenBank/DDBJ databases">
        <authorList>
            <person name="Gilroy R."/>
        </authorList>
    </citation>
    <scope>NUCLEOTIDE SEQUENCE</scope>
    <source>
        <strain evidence="2">35461</strain>
    </source>
</reference>
<dbReference type="Proteomes" id="UP000886845">
    <property type="component" value="Unassembled WGS sequence"/>
</dbReference>
<dbReference type="GO" id="GO:0005524">
    <property type="term" value="F:ATP binding"/>
    <property type="evidence" value="ECO:0007669"/>
    <property type="project" value="UniProtKB-KW"/>
</dbReference>
<accession>A0A9D1T340</accession>
<dbReference type="SUPFAM" id="SSF52540">
    <property type="entry name" value="P-loop containing nucleoside triphosphate hydrolases"/>
    <property type="match status" value="1"/>
</dbReference>
<feature type="domain" description="AAA+ ATPase" evidence="1">
    <location>
        <begin position="23"/>
        <end position="327"/>
    </location>
</feature>
<dbReference type="InterPro" id="IPR003593">
    <property type="entry name" value="AAA+_ATPase"/>
</dbReference>
<dbReference type="Pfam" id="PF13304">
    <property type="entry name" value="AAA_21"/>
    <property type="match status" value="1"/>
</dbReference>
<dbReference type="PANTHER" id="PTHR43581:SF4">
    <property type="entry name" value="ATP_GTP PHOSPHATASE"/>
    <property type="match status" value="1"/>
</dbReference>
<comment type="caution">
    <text evidence="2">The sequence shown here is derived from an EMBL/GenBank/DDBJ whole genome shotgun (WGS) entry which is preliminary data.</text>
</comment>
<reference evidence="2" key="2">
    <citation type="journal article" date="2021" name="PeerJ">
        <title>Extensive microbial diversity within the chicken gut microbiome revealed by metagenomics and culture.</title>
        <authorList>
            <person name="Gilroy R."/>
            <person name="Ravi A."/>
            <person name="Getino M."/>
            <person name="Pursley I."/>
            <person name="Horton D.L."/>
            <person name="Alikhan N.F."/>
            <person name="Baker D."/>
            <person name="Gharbi K."/>
            <person name="Hall N."/>
            <person name="Watson M."/>
            <person name="Adriaenssens E.M."/>
            <person name="Foster-Nyarko E."/>
            <person name="Jarju S."/>
            <person name="Secka A."/>
            <person name="Antonio M."/>
            <person name="Oren A."/>
            <person name="Chaudhuri R.R."/>
            <person name="La Ragione R."/>
            <person name="Hildebrand F."/>
            <person name="Pallen M.J."/>
        </authorList>
    </citation>
    <scope>NUCLEOTIDE SEQUENCE</scope>
    <source>
        <strain evidence="2">35461</strain>
    </source>
</reference>
<proteinExistence type="predicted"/>
<dbReference type="InterPro" id="IPR051396">
    <property type="entry name" value="Bact_Antivir_Def_Nuclease"/>
</dbReference>
<dbReference type="InterPro" id="IPR003959">
    <property type="entry name" value="ATPase_AAA_core"/>
</dbReference>
<organism evidence="2 3">
    <name type="scientific">Candidatus Spyradenecus faecavium</name>
    <dbReference type="NCBI Taxonomy" id="2840947"/>
    <lineage>
        <taxon>Bacteria</taxon>
        <taxon>Pseudomonadati</taxon>
        <taxon>Lentisphaerota</taxon>
        <taxon>Lentisphaeria</taxon>
        <taxon>Lentisphaerales</taxon>
        <taxon>Lentisphaeraceae</taxon>
        <taxon>Lentisphaeraceae incertae sedis</taxon>
        <taxon>Candidatus Spyradenecus</taxon>
    </lineage>
</organism>
<protein>
    <submittedName>
        <fullName evidence="2">ATP-binding protein</fullName>
    </submittedName>
</protein>
<dbReference type="GO" id="GO:0016887">
    <property type="term" value="F:ATP hydrolysis activity"/>
    <property type="evidence" value="ECO:0007669"/>
    <property type="project" value="InterPro"/>
</dbReference>
<evidence type="ECO:0000313" key="2">
    <source>
        <dbReference type="EMBL" id="HIV09314.1"/>
    </source>
</evidence>
<dbReference type="InterPro" id="IPR027417">
    <property type="entry name" value="P-loop_NTPase"/>
</dbReference>
<sequence length="406" mass="46523">MKALRIFSVRHLRDIEIPLGDTGRKHLILTGRNGCGKTSVLSALAKFLEYAVSTNYDSKERLQKYLSNSQRQAEGLGQTEADRLERSRLEGHQKMWESHLEPWTTGAVADFTSFADLREKYRKGEFILAFYKDNREIKVEVSKNIEKVDLKTVYPISEHPCRELVKYLVNLKTTEAFAKTSGNDARAKEIADWFARFEGILRRIYDDDALRLDFDIDTFKFTIVQSGHEPFDFSTLSMGYAAVFDIIGDLMMRMEAKRDYSLEGVVLIDEIEAHLHVALQKQIMPILTDLFPNVQFVLSTHSPFILNSTPNAIVYDLETKTLAKNGLGDLPYAGIVEGYFGVDTLSQTLREKFDAYRALAEKKELTDEDFAKAAELERYLDEIPDYLAVDFSEAYERMKLELGNKR</sequence>
<dbReference type="PANTHER" id="PTHR43581">
    <property type="entry name" value="ATP/GTP PHOSPHATASE"/>
    <property type="match status" value="1"/>
</dbReference>
<dbReference type="AlphaFoldDB" id="A0A9D1T340"/>
<keyword evidence="2" id="KW-0547">Nucleotide-binding</keyword>
<dbReference type="EMBL" id="DVOR01000138">
    <property type="protein sequence ID" value="HIV09314.1"/>
    <property type="molecule type" value="Genomic_DNA"/>
</dbReference>
<dbReference type="SMART" id="SM00382">
    <property type="entry name" value="AAA"/>
    <property type="match status" value="1"/>
</dbReference>